<reference evidence="3 4" key="1">
    <citation type="submission" date="2019-02" db="EMBL/GenBank/DDBJ databases">
        <title>Bacterial novel species isolated from soil.</title>
        <authorList>
            <person name="Jung H.-Y."/>
        </authorList>
    </citation>
    <scope>NUCLEOTIDE SEQUENCE [LARGE SCALE GENOMIC DNA]</scope>
    <source>
        <strain evidence="3 4">1-3-3-3</strain>
    </source>
</reference>
<evidence type="ECO:0000313" key="4">
    <source>
        <dbReference type="Proteomes" id="UP000294155"/>
    </source>
</evidence>
<feature type="domain" description="Outer membrane protein beta-barrel" evidence="2">
    <location>
        <begin position="21"/>
        <end position="221"/>
    </location>
</feature>
<organism evidence="3 4">
    <name type="scientific">Hymenobacter persicinus</name>
    <dbReference type="NCBI Taxonomy" id="2025506"/>
    <lineage>
        <taxon>Bacteria</taxon>
        <taxon>Pseudomonadati</taxon>
        <taxon>Bacteroidota</taxon>
        <taxon>Cytophagia</taxon>
        <taxon>Cytophagales</taxon>
        <taxon>Hymenobacteraceae</taxon>
        <taxon>Hymenobacter</taxon>
    </lineage>
</organism>
<feature type="signal peptide" evidence="1">
    <location>
        <begin position="1"/>
        <end position="21"/>
    </location>
</feature>
<protein>
    <submittedName>
        <fullName evidence="3">PorT family protein</fullName>
    </submittedName>
</protein>
<feature type="chain" id="PRO_5020578799" evidence="1">
    <location>
        <begin position="22"/>
        <end position="250"/>
    </location>
</feature>
<evidence type="ECO:0000256" key="1">
    <source>
        <dbReference type="SAM" id="SignalP"/>
    </source>
</evidence>
<dbReference type="EMBL" id="SEWE01000003">
    <property type="protein sequence ID" value="RYU83809.1"/>
    <property type="molecule type" value="Genomic_DNA"/>
</dbReference>
<keyword evidence="4" id="KW-1185">Reference proteome</keyword>
<name>A0A4Q5LHI1_9BACT</name>
<accession>A0A4Q5LHI1</accession>
<evidence type="ECO:0000259" key="2">
    <source>
        <dbReference type="Pfam" id="PF13568"/>
    </source>
</evidence>
<dbReference type="Proteomes" id="UP000294155">
    <property type="component" value="Unassembled WGS sequence"/>
</dbReference>
<sequence length="250" mass="26360">MKKLVVLTCALATAGIGTANAQFGNGTRIGVRAGGTYSTIGGKDAKNVGGPNSGADINYIPGFTAGLSFQLPLSSDGFWSLAPEILVDRKGFKRSFTVTDRATLTANGQDATVDKYQVEGKRILTYIDLPIPVRASTGATGLYFELGPQVGYMARSSQDLTVTTKYNTANASKDKSVTNTTDAKEDLSSFDIGGLAGLGFQTEGGLSIGLRYTQGLKSLFDTKDVSAKNEPKAFNRSFALQLGYLLPLGK</sequence>
<dbReference type="OrthoDB" id="838174at2"/>
<comment type="caution">
    <text evidence="3">The sequence shown here is derived from an EMBL/GenBank/DDBJ whole genome shotgun (WGS) entry which is preliminary data.</text>
</comment>
<dbReference type="Pfam" id="PF13568">
    <property type="entry name" value="OMP_b-brl_2"/>
    <property type="match status" value="1"/>
</dbReference>
<evidence type="ECO:0000313" key="3">
    <source>
        <dbReference type="EMBL" id="RYU83809.1"/>
    </source>
</evidence>
<dbReference type="InterPro" id="IPR025665">
    <property type="entry name" value="Beta-barrel_OMP_2"/>
</dbReference>
<proteinExistence type="predicted"/>
<dbReference type="RefSeq" id="WP_129919522.1">
    <property type="nucleotide sequence ID" value="NZ_SEWE01000003.1"/>
</dbReference>
<keyword evidence="1" id="KW-0732">Signal</keyword>
<gene>
    <name evidence="3" type="ORF">EWM57_02380</name>
</gene>
<dbReference type="AlphaFoldDB" id="A0A4Q5LHI1"/>